<dbReference type="EMBL" id="AP021881">
    <property type="protein sequence ID" value="BBP02253.1"/>
    <property type="molecule type" value="Genomic_DNA"/>
</dbReference>
<organism evidence="1 2">
    <name type="scientific">Sulfuriferula nivalis</name>
    <dbReference type="NCBI Taxonomy" id="2675298"/>
    <lineage>
        <taxon>Bacteria</taxon>
        <taxon>Pseudomonadati</taxon>
        <taxon>Pseudomonadota</taxon>
        <taxon>Betaproteobacteria</taxon>
        <taxon>Nitrosomonadales</taxon>
        <taxon>Sulfuricellaceae</taxon>
        <taxon>Sulfuriferula</taxon>
    </lineage>
</organism>
<evidence type="ECO:0000313" key="2">
    <source>
        <dbReference type="Proteomes" id="UP000463939"/>
    </source>
</evidence>
<name>A0A809SAV0_9PROT</name>
<dbReference type="KEGG" id="sniv:SFSGTM_29610"/>
<keyword evidence="2" id="KW-1185">Reference proteome</keyword>
<sequence>MASANGQSIAGLGKDAFDQEYLARSLHKQKLGRRINGANRNRNDRCQVEACSNLAGSPKQFAMRAEAGSSANSLVITNKTSNDTGIFYRANHH</sequence>
<gene>
    <name evidence="1" type="ORF">SFSGTM_29610</name>
</gene>
<proteinExistence type="predicted"/>
<accession>A0A809SAV0</accession>
<dbReference type="AlphaFoldDB" id="A0A809SAV0"/>
<protein>
    <submittedName>
        <fullName evidence="1">Uncharacterized protein</fullName>
    </submittedName>
</protein>
<dbReference type="Proteomes" id="UP000463939">
    <property type="component" value="Chromosome"/>
</dbReference>
<reference evidence="2" key="1">
    <citation type="submission" date="2019-11" db="EMBL/GenBank/DDBJ databases">
        <title>Isolation and characterization of a novel species in the genus Sulfuriferula.</title>
        <authorList>
            <person name="Mochizuki J."/>
            <person name="Kojima H."/>
            <person name="Fukui M."/>
        </authorList>
    </citation>
    <scope>NUCLEOTIDE SEQUENCE [LARGE SCALE GENOMIC DNA]</scope>
    <source>
        <strain evidence="2">SGTM</strain>
    </source>
</reference>
<evidence type="ECO:0000313" key="1">
    <source>
        <dbReference type="EMBL" id="BBP02253.1"/>
    </source>
</evidence>